<dbReference type="PROSITE" id="PS50089">
    <property type="entry name" value="ZF_RING_2"/>
    <property type="match status" value="1"/>
</dbReference>
<evidence type="ECO:0000313" key="7">
    <source>
        <dbReference type="EMBL" id="ETE73448.1"/>
    </source>
</evidence>
<keyword evidence="1" id="KW-0479">Metal-binding</keyword>
<evidence type="ECO:0000256" key="5">
    <source>
        <dbReference type="SAM" id="MobiDB-lite"/>
    </source>
</evidence>
<dbReference type="Proteomes" id="UP000018936">
    <property type="component" value="Unassembled WGS sequence"/>
</dbReference>
<dbReference type="AlphaFoldDB" id="V8PHF1"/>
<accession>V8PHF1</accession>
<feature type="domain" description="RING-type" evidence="6">
    <location>
        <begin position="373"/>
        <end position="413"/>
    </location>
</feature>
<evidence type="ECO:0000256" key="2">
    <source>
        <dbReference type="ARBA" id="ARBA00022771"/>
    </source>
</evidence>
<feature type="region of interest" description="Disordered" evidence="5">
    <location>
        <begin position="303"/>
        <end position="363"/>
    </location>
</feature>
<dbReference type="PANTHER" id="PTHR17550:SF4">
    <property type="entry name" value="E3 UBIQUITIN-PROTEIN LIGASE TTC3"/>
    <property type="match status" value="1"/>
</dbReference>
<dbReference type="Pfam" id="PF24525">
    <property type="entry name" value="TTC3"/>
    <property type="match status" value="1"/>
</dbReference>
<proteinExistence type="predicted"/>
<dbReference type="Pfam" id="PF24905">
    <property type="entry name" value="TTC3_9th"/>
    <property type="match status" value="1"/>
</dbReference>
<dbReference type="Gene3D" id="3.30.40.10">
    <property type="entry name" value="Zinc/RING finger domain, C3HC4 (zinc finger)"/>
    <property type="match status" value="1"/>
</dbReference>
<dbReference type="SUPFAM" id="SSF57850">
    <property type="entry name" value="RING/U-box"/>
    <property type="match status" value="1"/>
</dbReference>
<dbReference type="InterPro" id="IPR056870">
    <property type="entry name" value="TTC3/DZIP3/RBM44-like_helical"/>
</dbReference>
<protein>
    <submittedName>
        <fullName evidence="7">E3 ubiquitin-protein ligase TTC3</fullName>
    </submittedName>
</protein>
<organism evidence="7 8">
    <name type="scientific">Ophiophagus hannah</name>
    <name type="common">King cobra</name>
    <name type="synonym">Naja hannah</name>
    <dbReference type="NCBI Taxonomy" id="8665"/>
    <lineage>
        <taxon>Eukaryota</taxon>
        <taxon>Metazoa</taxon>
        <taxon>Chordata</taxon>
        <taxon>Craniata</taxon>
        <taxon>Vertebrata</taxon>
        <taxon>Euteleostomi</taxon>
        <taxon>Lepidosauria</taxon>
        <taxon>Squamata</taxon>
        <taxon>Bifurcata</taxon>
        <taxon>Unidentata</taxon>
        <taxon>Episquamata</taxon>
        <taxon>Toxicofera</taxon>
        <taxon>Serpentes</taxon>
        <taxon>Colubroidea</taxon>
        <taxon>Elapidae</taxon>
        <taxon>Elapinae</taxon>
        <taxon>Ophiophagus</taxon>
    </lineage>
</organism>
<dbReference type="Pfam" id="PF13639">
    <property type="entry name" value="zf-RING_2"/>
    <property type="match status" value="1"/>
</dbReference>
<gene>
    <name evidence="7" type="primary">Ttc3</name>
    <name evidence="7" type="ORF">L345_00715</name>
</gene>
<dbReference type="PANTHER" id="PTHR17550">
    <property type="entry name" value="E3 UBIQUITIN-PROTEIN LIGASE TTC3"/>
    <property type="match status" value="1"/>
</dbReference>
<evidence type="ECO:0000256" key="3">
    <source>
        <dbReference type="ARBA" id="ARBA00022833"/>
    </source>
</evidence>
<dbReference type="CDD" id="cd16481">
    <property type="entry name" value="RING-H2_TTC3"/>
    <property type="match status" value="1"/>
</dbReference>
<sequence length="432" mass="49160">MKNIDEKDKQYKAYLDEFLEISNKFECEKVKMEELIKKTQDYQQECVKRAIAAEVSVLENWKENEFYKLCRKSTNAKANLKYLKFMTSHSATPQSKLQIDSWESFISNIGEEQKKIEATPEKPPINDPAIIMCSSAAPHLFATFSNVNDNCSLSSKAKTHTGNKNPDPPSDKDIGELLSECRQSSLSDKVCLPQSLGNSERHLQNIQPQHKILEEPAGAAGLDCATILNKPILGKLPENIIDQLRIIFPYHTSSDLENFIKEVSVKNRNKLSTDEYLNRITEFILDHPNTKKVLSSFRKNEKLSSCTSGENGSHTQKVLNTSVQSKPKSKTDNEKKNKPKLPPQSNQMPWKNIGETSKSKWKKSNDAIDNDPCVICHEELTSSLLHVLDCGHRFHKLCIGPWIKEHSTCPTCRRHILLREDYPELPGRNKKN</sequence>
<dbReference type="GO" id="GO:0008270">
    <property type="term" value="F:zinc ion binding"/>
    <property type="evidence" value="ECO:0007669"/>
    <property type="project" value="UniProtKB-KW"/>
</dbReference>
<keyword evidence="2 4" id="KW-0863">Zinc-finger</keyword>
<feature type="non-terminal residue" evidence="7">
    <location>
        <position position="1"/>
    </location>
</feature>
<dbReference type="SMART" id="SM00184">
    <property type="entry name" value="RING"/>
    <property type="match status" value="1"/>
</dbReference>
<evidence type="ECO:0000256" key="1">
    <source>
        <dbReference type="ARBA" id="ARBA00022723"/>
    </source>
</evidence>
<dbReference type="OrthoDB" id="8062037at2759"/>
<keyword evidence="3" id="KW-0862">Zinc</keyword>
<keyword evidence="8" id="KW-1185">Reference proteome</keyword>
<evidence type="ECO:0000256" key="4">
    <source>
        <dbReference type="PROSITE-ProRule" id="PRU00175"/>
    </source>
</evidence>
<name>V8PHF1_OPHHA</name>
<dbReference type="InterPro" id="IPR056872">
    <property type="entry name" value="TTC3/DZIP3-like_helical"/>
</dbReference>
<comment type="caution">
    <text evidence="7">The sequence shown here is derived from an EMBL/GenBank/DDBJ whole genome shotgun (WGS) entry which is preliminary data.</text>
</comment>
<evidence type="ECO:0000313" key="8">
    <source>
        <dbReference type="Proteomes" id="UP000018936"/>
    </source>
</evidence>
<dbReference type="EMBL" id="AZIM01000090">
    <property type="protein sequence ID" value="ETE73448.1"/>
    <property type="molecule type" value="Genomic_DNA"/>
</dbReference>
<reference evidence="7 8" key="1">
    <citation type="journal article" date="2013" name="Proc. Natl. Acad. Sci. U.S.A.">
        <title>The king cobra genome reveals dynamic gene evolution and adaptation in the snake venom system.</title>
        <authorList>
            <person name="Vonk F.J."/>
            <person name="Casewell N.R."/>
            <person name="Henkel C.V."/>
            <person name="Heimberg A.M."/>
            <person name="Jansen H.J."/>
            <person name="McCleary R.J."/>
            <person name="Kerkkamp H.M."/>
            <person name="Vos R.A."/>
            <person name="Guerreiro I."/>
            <person name="Calvete J.J."/>
            <person name="Wuster W."/>
            <person name="Woods A.E."/>
            <person name="Logan J.M."/>
            <person name="Harrison R.A."/>
            <person name="Castoe T.A."/>
            <person name="de Koning A.P."/>
            <person name="Pollock D.D."/>
            <person name="Yandell M."/>
            <person name="Calderon D."/>
            <person name="Renjifo C."/>
            <person name="Currier R.B."/>
            <person name="Salgado D."/>
            <person name="Pla D."/>
            <person name="Sanz L."/>
            <person name="Hyder A.S."/>
            <person name="Ribeiro J.M."/>
            <person name="Arntzen J.W."/>
            <person name="van den Thillart G.E."/>
            <person name="Boetzer M."/>
            <person name="Pirovano W."/>
            <person name="Dirks R.P."/>
            <person name="Spaink H.P."/>
            <person name="Duboule D."/>
            <person name="McGlinn E."/>
            <person name="Kini R.M."/>
            <person name="Richardson M.K."/>
        </authorList>
    </citation>
    <scope>NUCLEOTIDE SEQUENCE</scope>
    <source>
        <tissue evidence="7">Blood</tissue>
    </source>
</reference>
<evidence type="ECO:0000259" key="6">
    <source>
        <dbReference type="PROSITE" id="PS50089"/>
    </source>
</evidence>
<dbReference type="InterPro" id="IPR013083">
    <property type="entry name" value="Znf_RING/FYVE/PHD"/>
</dbReference>
<feature type="compositionally biased region" description="Polar residues" evidence="5">
    <location>
        <begin position="303"/>
        <end position="326"/>
    </location>
</feature>
<dbReference type="InterPro" id="IPR001841">
    <property type="entry name" value="Znf_RING"/>
</dbReference>